<comment type="caution">
    <text evidence="3">The sequence shown here is derived from an EMBL/GenBank/DDBJ whole genome shotgun (WGS) entry which is preliminary data.</text>
</comment>
<keyword evidence="4" id="KW-1185">Reference proteome</keyword>
<feature type="compositionally biased region" description="Polar residues" evidence="1">
    <location>
        <begin position="348"/>
        <end position="364"/>
    </location>
</feature>
<feature type="transmembrane region" description="Helical" evidence="2">
    <location>
        <begin position="136"/>
        <end position="162"/>
    </location>
</feature>
<accession>A0A5B2XK75</accession>
<feature type="compositionally biased region" description="Polar residues" evidence="1">
    <location>
        <begin position="372"/>
        <end position="382"/>
    </location>
</feature>
<keyword evidence="2" id="KW-0812">Transmembrane</keyword>
<feature type="transmembrane region" description="Helical" evidence="2">
    <location>
        <begin position="12"/>
        <end position="36"/>
    </location>
</feature>
<feature type="transmembrane region" description="Helical" evidence="2">
    <location>
        <begin position="224"/>
        <end position="241"/>
    </location>
</feature>
<evidence type="ECO:0000256" key="1">
    <source>
        <dbReference type="SAM" id="MobiDB-lite"/>
    </source>
</evidence>
<feature type="region of interest" description="Disordered" evidence="1">
    <location>
        <begin position="343"/>
        <end position="382"/>
    </location>
</feature>
<protein>
    <submittedName>
        <fullName evidence="3">Uncharacterized protein</fullName>
    </submittedName>
</protein>
<reference evidence="3 4" key="2">
    <citation type="submission" date="2019-09" db="EMBL/GenBank/DDBJ databases">
        <authorList>
            <person name="Jin C."/>
        </authorList>
    </citation>
    <scope>NUCLEOTIDE SEQUENCE [LARGE SCALE GENOMIC DNA]</scope>
    <source>
        <strain evidence="3 4">AN110305</strain>
    </source>
</reference>
<reference evidence="3 4" key="1">
    <citation type="submission" date="2019-09" db="EMBL/GenBank/DDBJ databases">
        <title>Goodfellowia gen. nov., a new genus of the Pseudonocardineae related to Actinoalloteichus, containing Goodfellowia coeruleoviolacea gen. nov., comb. nov. gen. nov., comb. nov.</title>
        <authorList>
            <person name="Labeda D."/>
        </authorList>
    </citation>
    <scope>NUCLEOTIDE SEQUENCE [LARGE SCALE GENOMIC DNA]</scope>
    <source>
        <strain evidence="3 4">AN110305</strain>
    </source>
</reference>
<sequence>MAGERGELRPALASATTLARATGSCLIVYSYLWGLWPDRHATRFPPVDLVREWVNRPLGIGEDFGMLGVMLLLLASGFSAVSGTAAPREVLGRLVRIYLPLLVVAPVAAGLFRLGADILINPPDGHPGSLAAVRELSLVSQAVPGSVPLVTLGWVIGLELLAGLTGAAIIRLPAAALAVPATQLLAVAGVLLLGGPPPQLALALTLFPMAVLGQLLGCRSRQWLPGWAVAAFGIVVWVLLAGSDRTHPQLHNWWYPLAACYATLFFLLTLRVAGPLSAHPVTSWLASRSRWLLVLVGVVGWTTLGLARHALPFAPAAAVATLVTLLAAEVGHRGATLLTERLPAPRSSVDSSGIPSTDGSLDESNSAHDPSRNQPSALRTDR</sequence>
<dbReference type="EMBL" id="VUOB01000015">
    <property type="protein sequence ID" value="KAA2263696.1"/>
    <property type="molecule type" value="Genomic_DNA"/>
</dbReference>
<evidence type="ECO:0000256" key="2">
    <source>
        <dbReference type="SAM" id="Phobius"/>
    </source>
</evidence>
<organism evidence="3 4">
    <name type="scientific">Solihabitans fulvus</name>
    <dbReference type="NCBI Taxonomy" id="1892852"/>
    <lineage>
        <taxon>Bacteria</taxon>
        <taxon>Bacillati</taxon>
        <taxon>Actinomycetota</taxon>
        <taxon>Actinomycetes</taxon>
        <taxon>Pseudonocardiales</taxon>
        <taxon>Pseudonocardiaceae</taxon>
        <taxon>Solihabitans</taxon>
    </lineage>
</organism>
<dbReference type="Proteomes" id="UP000323454">
    <property type="component" value="Unassembled WGS sequence"/>
</dbReference>
<feature type="transmembrane region" description="Helical" evidence="2">
    <location>
        <begin position="64"/>
        <end position="85"/>
    </location>
</feature>
<dbReference type="OrthoDB" id="3699760at2"/>
<evidence type="ECO:0000313" key="3">
    <source>
        <dbReference type="EMBL" id="KAA2263696.1"/>
    </source>
</evidence>
<dbReference type="AlphaFoldDB" id="A0A5B2XK75"/>
<evidence type="ECO:0000313" key="4">
    <source>
        <dbReference type="Proteomes" id="UP000323454"/>
    </source>
</evidence>
<name>A0A5B2XK75_9PSEU</name>
<feature type="transmembrane region" description="Helical" evidence="2">
    <location>
        <begin position="97"/>
        <end position="116"/>
    </location>
</feature>
<gene>
    <name evidence="3" type="ORF">F0L68_09395</name>
</gene>
<keyword evidence="2" id="KW-0472">Membrane</keyword>
<keyword evidence="2" id="KW-1133">Transmembrane helix</keyword>
<feature type="transmembrane region" description="Helical" evidence="2">
    <location>
        <begin position="253"/>
        <end position="270"/>
    </location>
</feature>
<proteinExistence type="predicted"/>
<feature type="transmembrane region" description="Helical" evidence="2">
    <location>
        <begin position="291"/>
        <end position="307"/>
    </location>
</feature>
<dbReference type="RefSeq" id="WP_149849108.1">
    <property type="nucleotide sequence ID" value="NZ_VUOB01000015.1"/>
</dbReference>